<evidence type="ECO:0000313" key="4">
    <source>
        <dbReference type="EMBL" id="OEL18904.1"/>
    </source>
</evidence>
<dbReference type="PANTHER" id="PTHR32141">
    <property type="match status" value="1"/>
</dbReference>
<feature type="domain" description="F-box/LRR-repeat protein 15/At3g58940/PEG3-like LRR" evidence="3">
    <location>
        <begin position="2"/>
        <end position="55"/>
    </location>
</feature>
<dbReference type="PANTHER" id="PTHR32141:SF105">
    <property type="entry name" value="OS02G0178200 PROTEIN"/>
    <property type="match status" value="1"/>
</dbReference>
<organism evidence="4 5">
    <name type="scientific">Dichanthelium oligosanthes</name>
    <dbReference type="NCBI Taxonomy" id="888268"/>
    <lineage>
        <taxon>Eukaryota</taxon>
        <taxon>Viridiplantae</taxon>
        <taxon>Streptophyta</taxon>
        <taxon>Embryophyta</taxon>
        <taxon>Tracheophyta</taxon>
        <taxon>Spermatophyta</taxon>
        <taxon>Magnoliopsida</taxon>
        <taxon>Liliopsida</taxon>
        <taxon>Poales</taxon>
        <taxon>Poaceae</taxon>
        <taxon>PACMAD clade</taxon>
        <taxon>Panicoideae</taxon>
        <taxon>Panicodae</taxon>
        <taxon>Paniceae</taxon>
        <taxon>Dichantheliinae</taxon>
        <taxon>Dichanthelium</taxon>
    </lineage>
</organism>
<dbReference type="InterPro" id="IPR055302">
    <property type="entry name" value="F-box_dom-containing"/>
</dbReference>
<dbReference type="OrthoDB" id="670520at2759"/>
<sequence>MNEMEIGNTIIKSGTRPGPRTTVPTVRTLALSLHFTICSEVEMLPSFLKCFPNVVKSIPPLAVIACHRCCIIIHCMAKMCSNFISQSEVNHEPTGNLNPKFWQETGAINCVQWHVKTLVLREFQGEPNELDFLMYVADNVRVLENMVLVLKLGRYSAPEEVANKFMALDSARWASGGSKLKSLWSRLRDGGSVWNLKAGCDLTFSDPFSAFKVINGRICLELVLGAIALEDRDLEFLLAASPVLEILAIVGSVQKLNACLSSHSLRCAQFCLVIIEEVAVVDAPSLQRLFIWQCLNQRRGGRVKIGQAPRLSMLGYLEPGVHMLEIGNTIIKSGTKPSPKTTVPSDVSAAPAFQSMQ</sequence>
<dbReference type="EMBL" id="LWDX02055208">
    <property type="protein sequence ID" value="OEL18904.1"/>
    <property type="molecule type" value="Genomic_DNA"/>
</dbReference>
<accession>A0A1E5V1H6</accession>
<dbReference type="InterPro" id="IPR006566">
    <property type="entry name" value="FBD"/>
</dbReference>
<dbReference type="Pfam" id="PF08387">
    <property type="entry name" value="FBD"/>
    <property type="match status" value="1"/>
</dbReference>
<evidence type="ECO:0000259" key="3">
    <source>
        <dbReference type="Pfam" id="PF24758"/>
    </source>
</evidence>
<name>A0A1E5V1H6_9POAL</name>
<reference evidence="4 5" key="1">
    <citation type="submission" date="2016-09" db="EMBL/GenBank/DDBJ databases">
        <title>The draft genome of Dichanthelium oligosanthes: A C3 panicoid grass species.</title>
        <authorList>
            <person name="Studer A.J."/>
            <person name="Schnable J.C."/>
            <person name="Brutnell T.P."/>
        </authorList>
    </citation>
    <scope>NUCLEOTIDE SEQUENCE [LARGE SCALE GENOMIC DNA]</scope>
    <source>
        <strain evidence="5">cv. Kellogg 1175</strain>
        <tissue evidence="4">Leaf</tissue>
    </source>
</reference>
<evidence type="ECO:0000256" key="1">
    <source>
        <dbReference type="SAM" id="MobiDB-lite"/>
    </source>
</evidence>
<feature type="domain" description="F-box/LRR-repeat protein 15/At3g58940/PEG3-like LRR" evidence="3">
    <location>
        <begin position="221"/>
        <end position="345"/>
    </location>
</feature>
<dbReference type="AlphaFoldDB" id="A0A1E5V1H6"/>
<comment type="caution">
    <text evidence="4">The sequence shown here is derived from an EMBL/GenBank/DDBJ whole genome shotgun (WGS) entry which is preliminary data.</text>
</comment>
<evidence type="ECO:0000259" key="2">
    <source>
        <dbReference type="Pfam" id="PF08387"/>
    </source>
</evidence>
<dbReference type="Pfam" id="PF24758">
    <property type="entry name" value="LRR_At5g56370"/>
    <property type="match status" value="2"/>
</dbReference>
<dbReference type="Proteomes" id="UP000095767">
    <property type="component" value="Unassembled WGS sequence"/>
</dbReference>
<dbReference type="InterPro" id="IPR055411">
    <property type="entry name" value="LRR_FXL15/At3g58940/PEG3-like"/>
</dbReference>
<feature type="region of interest" description="Disordered" evidence="1">
    <location>
        <begin position="1"/>
        <end position="20"/>
    </location>
</feature>
<dbReference type="STRING" id="888268.A0A1E5V1H6"/>
<gene>
    <name evidence="4" type="ORF">BAE44_0020077</name>
</gene>
<protein>
    <submittedName>
        <fullName evidence="4">Uncharacterized protein</fullName>
    </submittedName>
</protein>
<evidence type="ECO:0000313" key="5">
    <source>
        <dbReference type="Proteomes" id="UP000095767"/>
    </source>
</evidence>
<keyword evidence="5" id="KW-1185">Reference proteome</keyword>
<feature type="domain" description="FBD" evidence="2">
    <location>
        <begin position="103"/>
        <end position="148"/>
    </location>
</feature>
<proteinExistence type="predicted"/>